<reference evidence="3" key="1">
    <citation type="submission" date="2023-06" db="EMBL/GenBank/DDBJ databases">
        <title>Genomic of Parafulvivirga corallium.</title>
        <authorList>
            <person name="Wang G."/>
        </authorList>
    </citation>
    <scope>NUCLEOTIDE SEQUENCE</scope>
    <source>
        <strain evidence="3">BMA10</strain>
    </source>
</reference>
<feature type="transmembrane region" description="Helical" evidence="1">
    <location>
        <begin position="228"/>
        <end position="245"/>
    </location>
</feature>
<dbReference type="GO" id="GO:0008237">
    <property type="term" value="F:metallopeptidase activity"/>
    <property type="evidence" value="ECO:0007669"/>
    <property type="project" value="UniProtKB-KW"/>
</dbReference>
<feature type="transmembrane region" description="Helical" evidence="1">
    <location>
        <begin position="203"/>
        <end position="222"/>
    </location>
</feature>
<feature type="transmembrane region" description="Helical" evidence="1">
    <location>
        <begin position="111"/>
        <end position="131"/>
    </location>
</feature>
<dbReference type="PROSITE" id="PS51257">
    <property type="entry name" value="PROKAR_LIPOPROTEIN"/>
    <property type="match status" value="1"/>
</dbReference>
<keyword evidence="1" id="KW-0812">Transmembrane</keyword>
<comment type="caution">
    <text evidence="3">The sequence shown here is derived from an EMBL/GenBank/DDBJ whole genome shotgun (WGS) entry which is preliminary data.</text>
</comment>
<feature type="transmembrane region" description="Helical" evidence="1">
    <location>
        <begin position="67"/>
        <end position="91"/>
    </location>
</feature>
<organism evidence="3 4">
    <name type="scientific">Splendidivirga corallicola</name>
    <dbReference type="NCBI Taxonomy" id="3051826"/>
    <lineage>
        <taxon>Bacteria</taxon>
        <taxon>Pseudomonadati</taxon>
        <taxon>Bacteroidota</taxon>
        <taxon>Cytophagia</taxon>
        <taxon>Cytophagales</taxon>
        <taxon>Splendidivirgaceae</taxon>
        <taxon>Splendidivirga</taxon>
    </lineage>
</organism>
<dbReference type="Pfam" id="PF02517">
    <property type="entry name" value="Rce1-like"/>
    <property type="match status" value="1"/>
</dbReference>
<dbReference type="PANTHER" id="PTHR43592:SF15">
    <property type="entry name" value="CAAX AMINO TERMINAL PROTEASE FAMILY PROTEIN"/>
    <property type="match status" value="1"/>
</dbReference>
<sequence length="315" mass="35752">MSKFLNHVPLSENRPPFISFLVVLLISLGCFQAIGPIIGMIVVLPFFDFDLTNLLEVLGNVTQHPEAKVPVILIQGIASFLGFILVPLIYLRWSEKKPLSIFFNKQSIAPIPVLLTFFLTLTFMVVNSFFIEWNINWDLPDAVSEFENLARSFEESARLQTEFLTTFDNPGQFILALIVIAVIPAFGEELLFRGFAQNYLNKITGNIHAAIWITGFLFSLFHLQFYGLVPRMLLGVLFGYLYLWSGSLSTAIIAHFINNGFTLIMIYLYQLGLIEIDIEAQESMPFSTIAIFATVFITLAFAFRNYFSKKIQVET</sequence>
<evidence type="ECO:0000259" key="2">
    <source>
        <dbReference type="Pfam" id="PF02517"/>
    </source>
</evidence>
<keyword evidence="3" id="KW-0378">Hydrolase</keyword>
<feature type="transmembrane region" description="Helical" evidence="1">
    <location>
        <begin position="173"/>
        <end position="191"/>
    </location>
</feature>
<keyword evidence="1" id="KW-0472">Membrane</keyword>
<feature type="transmembrane region" description="Helical" evidence="1">
    <location>
        <begin position="252"/>
        <end position="272"/>
    </location>
</feature>
<dbReference type="EC" id="3.4.-.-" evidence="3"/>
<dbReference type="InterPro" id="IPR003675">
    <property type="entry name" value="Rce1/LyrA-like_dom"/>
</dbReference>
<feature type="transmembrane region" description="Helical" evidence="1">
    <location>
        <begin position="284"/>
        <end position="303"/>
    </location>
</feature>
<feature type="transmembrane region" description="Helical" evidence="1">
    <location>
        <begin position="20"/>
        <end position="47"/>
    </location>
</feature>
<evidence type="ECO:0000313" key="3">
    <source>
        <dbReference type="EMBL" id="MDN5204433.1"/>
    </source>
</evidence>
<gene>
    <name evidence="3" type="ORF">QQ008_23775</name>
</gene>
<keyword evidence="3" id="KW-0645">Protease</keyword>
<proteinExistence type="predicted"/>
<evidence type="ECO:0000256" key="1">
    <source>
        <dbReference type="SAM" id="Phobius"/>
    </source>
</evidence>
<evidence type="ECO:0000313" key="4">
    <source>
        <dbReference type="Proteomes" id="UP001172082"/>
    </source>
</evidence>
<dbReference type="PANTHER" id="PTHR43592">
    <property type="entry name" value="CAAX AMINO TERMINAL PROTEASE"/>
    <property type="match status" value="1"/>
</dbReference>
<feature type="domain" description="CAAX prenyl protease 2/Lysostaphin resistance protein A-like" evidence="2">
    <location>
        <begin position="172"/>
        <end position="260"/>
    </location>
</feature>
<keyword evidence="4" id="KW-1185">Reference proteome</keyword>
<keyword evidence="3" id="KW-0482">Metalloprotease</keyword>
<dbReference type="EMBL" id="JAUJEA010000011">
    <property type="protein sequence ID" value="MDN5204433.1"/>
    <property type="molecule type" value="Genomic_DNA"/>
</dbReference>
<name>A0ABT8KVL3_9BACT</name>
<dbReference type="Proteomes" id="UP001172082">
    <property type="component" value="Unassembled WGS sequence"/>
</dbReference>
<keyword evidence="1" id="KW-1133">Transmembrane helix</keyword>
<accession>A0ABT8KVL3</accession>
<dbReference type="RefSeq" id="WP_346754456.1">
    <property type="nucleotide sequence ID" value="NZ_JAUJEA010000011.1"/>
</dbReference>
<protein>
    <submittedName>
        <fullName evidence="3">CPBP family intramembrane metalloprotease</fullName>
        <ecNumber evidence="3">3.4.-.-</ecNumber>
    </submittedName>
</protein>